<dbReference type="SUPFAM" id="SSF55190">
    <property type="entry name" value="Arginyl-tRNA synthetase (ArgRS), N-terminal 'additional' domain"/>
    <property type="match status" value="1"/>
</dbReference>
<keyword evidence="3 9" id="KW-0436">Ligase</keyword>
<dbReference type="GO" id="GO:0005737">
    <property type="term" value="C:cytoplasm"/>
    <property type="evidence" value="ECO:0007669"/>
    <property type="project" value="UniProtKB-SubCell"/>
</dbReference>
<name>A0A7Y9JFL2_9ACTN</name>
<keyword evidence="5 9" id="KW-0067">ATP-binding</keyword>
<dbReference type="SMART" id="SM01016">
    <property type="entry name" value="Arg_tRNA_synt_N"/>
    <property type="match status" value="1"/>
</dbReference>
<dbReference type="InterPro" id="IPR036695">
    <property type="entry name" value="Arg-tRNA-synth_N_sf"/>
</dbReference>
<keyword evidence="14" id="KW-1185">Reference proteome</keyword>
<dbReference type="InterPro" id="IPR008909">
    <property type="entry name" value="DALR_anticod-bd"/>
</dbReference>
<sequence length="594" mass="65037">MNPELDRFNLTGPSPVAVLARRFRDALEAAFGAQYRWVDPAIRPSQHADLQANVALALAKVLERNPREVARELVDRLDVDDVVSAVEISGPGFINLTLSGEWIAEQLQRIAADERLRVLRAVQPQKVVVEYSSPNVAKVMHVGHLRTTIVGDAIARILEFLGHEVVRDNHIGDWGTPFGMLIEHLLDFEGGTDAGLRAFVSDTGAFYKAANARFKSDEGFAGRSRRRLVALQQGDDETLRYWQRLVDVSLRSYNALYERLGVRLTADEAMGESFYNGLLPEIVDELEQRRLAVPSEGALCVFLSDFKGRDGKAKAVIVRKSDGGYNYTTTDLATIAYRVAVLRADRVVYVVGDEQKEHFELLFAVAEKADLLLGGTVLEHAKIGMVTDPATGGKLKSRSGDAVPLSALLDGAYERAAAKFDESGRGERFDAETREAIIRDVAIGAVKFADLLVARSSKYPFDLERMIAFTGRSAGFVQYAGVRMKSVLRKGGLTPESATGPIVIGTEEERNLALHLLDFGITLEEAGAAAAPHLVAEYLYGLATRYTAFYEACPVLKEGVDEETRASRLALCAVTLRTLVTGLELLGVPAPDQM</sequence>
<evidence type="ECO:0000256" key="5">
    <source>
        <dbReference type="ARBA" id="ARBA00022840"/>
    </source>
</evidence>
<evidence type="ECO:0000256" key="3">
    <source>
        <dbReference type="ARBA" id="ARBA00022598"/>
    </source>
</evidence>
<proteinExistence type="inferred from homology"/>
<reference evidence="13 14" key="1">
    <citation type="submission" date="2020-07" db="EMBL/GenBank/DDBJ databases">
        <title>Sequencing the genomes of 1000 actinobacteria strains.</title>
        <authorList>
            <person name="Klenk H.-P."/>
        </authorList>
    </citation>
    <scope>NUCLEOTIDE SEQUENCE [LARGE SCALE GENOMIC DNA]</scope>
    <source>
        <strain evidence="13 14">DSM 40398</strain>
    </source>
</reference>
<dbReference type="SUPFAM" id="SSF47323">
    <property type="entry name" value="Anticodon-binding domain of a subclass of class I aminoacyl-tRNA synthetases"/>
    <property type="match status" value="1"/>
</dbReference>
<dbReference type="RefSeq" id="WP_179844203.1">
    <property type="nucleotide sequence ID" value="NZ_JACCBA010000001.1"/>
</dbReference>
<dbReference type="PANTHER" id="PTHR11956:SF5">
    <property type="entry name" value="ARGININE--TRNA LIGASE, CYTOPLASMIC"/>
    <property type="match status" value="1"/>
</dbReference>
<dbReference type="SUPFAM" id="SSF52374">
    <property type="entry name" value="Nucleotidylyl transferase"/>
    <property type="match status" value="1"/>
</dbReference>
<dbReference type="Pfam" id="PF03485">
    <property type="entry name" value="Arg_tRNA_synt_N"/>
    <property type="match status" value="1"/>
</dbReference>
<keyword evidence="2 9" id="KW-0963">Cytoplasm</keyword>
<dbReference type="GO" id="GO:0005524">
    <property type="term" value="F:ATP binding"/>
    <property type="evidence" value="ECO:0007669"/>
    <property type="project" value="UniProtKB-UniRule"/>
</dbReference>
<gene>
    <name evidence="9" type="primary">argS</name>
    <name evidence="13" type="ORF">BJY14_003048</name>
</gene>
<keyword evidence="4 9" id="KW-0547">Nucleotide-binding</keyword>
<dbReference type="CDD" id="cd00671">
    <property type="entry name" value="ArgRS_core"/>
    <property type="match status" value="1"/>
</dbReference>
<dbReference type="Pfam" id="PF00750">
    <property type="entry name" value="tRNA-synt_1d"/>
    <property type="match status" value="1"/>
</dbReference>
<keyword evidence="7 9" id="KW-0030">Aminoacyl-tRNA synthetase</keyword>
<evidence type="ECO:0000256" key="10">
    <source>
        <dbReference type="RuleBase" id="RU363038"/>
    </source>
</evidence>
<comment type="similarity">
    <text evidence="1 9 10">Belongs to the class-I aminoacyl-tRNA synthetase family.</text>
</comment>
<dbReference type="AlphaFoldDB" id="A0A7Y9JFL2"/>
<dbReference type="Gene3D" id="3.40.50.620">
    <property type="entry name" value="HUPs"/>
    <property type="match status" value="1"/>
</dbReference>
<protein>
    <recommendedName>
        <fullName evidence="9">Arginine--tRNA ligase</fullName>
        <ecNumber evidence="9">6.1.1.19</ecNumber>
    </recommendedName>
    <alternativeName>
        <fullName evidence="9">Arginyl-tRNA synthetase</fullName>
        <shortName evidence="9">ArgRS</shortName>
    </alternativeName>
</protein>
<comment type="subcellular location">
    <subcellularLocation>
        <location evidence="9">Cytoplasm</location>
    </subcellularLocation>
</comment>
<dbReference type="Gene3D" id="3.30.1360.70">
    <property type="entry name" value="Arginyl tRNA synthetase N-terminal domain"/>
    <property type="match status" value="1"/>
</dbReference>
<dbReference type="InterPro" id="IPR009080">
    <property type="entry name" value="tRNAsynth_Ia_anticodon-bd"/>
</dbReference>
<evidence type="ECO:0000259" key="12">
    <source>
        <dbReference type="SMART" id="SM01016"/>
    </source>
</evidence>
<evidence type="ECO:0000256" key="8">
    <source>
        <dbReference type="ARBA" id="ARBA00049339"/>
    </source>
</evidence>
<dbReference type="InterPro" id="IPR035684">
    <property type="entry name" value="ArgRS_core"/>
</dbReference>
<dbReference type="PRINTS" id="PR01038">
    <property type="entry name" value="TRNASYNTHARG"/>
</dbReference>
<evidence type="ECO:0000313" key="14">
    <source>
        <dbReference type="Proteomes" id="UP000529783"/>
    </source>
</evidence>
<organism evidence="13 14">
    <name type="scientific">Actinomadura luteofluorescens</name>
    <dbReference type="NCBI Taxonomy" id="46163"/>
    <lineage>
        <taxon>Bacteria</taxon>
        <taxon>Bacillati</taxon>
        <taxon>Actinomycetota</taxon>
        <taxon>Actinomycetes</taxon>
        <taxon>Streptosporangiales</taxon>
        <taxon>Thermomonosporaceae</taxon>
        <taxon>Actinomadura</taxon>
    </lineage>
</organism>
<evidence type="ECO:0000256" key="2">
    <source>
        <dbReference type="ARBA" id="ARBA00022490"/>
    </source>
</evidence>
<feature type="domain" description="DALR anticodon binding" evidence="11">
    <location>
        <begin position="477"/>
        <end position="594"/>
    </location>
</feature>
<dbReference type="GO" id="GO:0006420">
    <property type="term" value="P:arginyl-tRNA aminoacylation"/>
    <property type="evidence" value="ECO:0007669"/>
    <property type="project" value="UniProtKB-UniRule"/>
</dbReference>
<feature type="domain" description="Arginyl tRNA synthetase N-terminal" evidence="12">
    <location>
        <begin position="17"/>
        <end position="98"/>
    </location>
</feature>
<dbReference type="Pfam" id="PF05746">
    <property type="entry name" value="DALR_1"/>
    <property type="match status" value="1"/>
</dbReference>
<dbReference type="InterPro" id="IPR014729">
    <property type="entry name" value="Rossmann-like_a/b/a_fold"/>
</dbReference>
<evidence type="ECO:0000256" key="1">
    <source>
        <dbReference type="ARBA" id="ARBA00005594"/>
    </source>
</evidence>
<dbReference type="EC" id="6.1.1.19" evidence="9"/>
<evidence type="ECO:0000256" key="6">
    <source>
        <dbReference type="ARBA" id="ARBA00022917"/>
    </source>
</evidence>
<dbReference type="Gene3D" id="1.10.730.10">
    <property type="entry name" value="Isoleucyl-tRNA Synthetase, Domain 1"/>
    <property type="match status" value="1"/>
</dbReference>
<dbReference type="Proteomes" id="UP000529783">
    <property type="component" value="Unassembled WGS sequence"/>
</dbReference>
<accession>A0A7Y9JFL2</accession>
<dbReference type="InterPro" id="IPR005148">
    <property type="entry name" value="Arg-tRNA-synth_N"/>
</dbReference>
<evidence type="ECO:0000259" key="11">
    <source>
        <dbReference type="SMART" id="SM00836"/>
    </source>
</evidence>
<evidence type="ECO:0000256" key="7">
    <source>
        <dbReference type="ARBA" id="ARBA00023146"/>
    </source>
</evidence>
<dbReference type="EMBL" id="JACCBA010000001">
    <property type="protein sequence ID" value="NYD47065.1"/>
    <property type="molecule type" value="Genomic_DNA"/>
</dbReference>
<comment type="subunit">
    <text evidence="9">Monomer.</text>
</comment>
<dbReference type="InterPro" id="IPR001278">
    <property type="entry name" value="Arg-tRNA-ligase"/>
</dbReference>
<dbReference type="PROSITE" id="PS00178">
    <property type="entry name" value="AA_TRNA_LIGASE_I"/>
    <property type="match status" value="1"/>
</dbReference>
<dbReference type="GO" id="GO:0004814">
    <property type="term" value="F:arginine-tRNA ligase activity"/>
    <property type="evidence" value="ECO:0007669"/>
    <property type="project" value="UniProtKB-UniRule"/>
</dbReference>
<feature type="short sequence motif" description="'HIGH' region" evidence="9">
    <location>
        <begin position="134"/>
        <end position="144"/>
    </location>
</feature>
<dbReference type="SMART" id="SM00836">
    <property type="entry name" value="DALR_1"/>
    <property type="match status" value="1"/>
</dbReference>
<keyword evidence="6 9" id="KW-0648">Protein biosynthesis</keyword>
<evidence type="ECO:0000256" key="9">
    <source>
        <dbReference type="HAMAP-Rule" id="MF_00123"/>
    </source>
</evidence>
<dbReference type="HAMAP" id="MF_00123">
    <property type="entry name" value="Arg_tRNA_synth"/>
    <property type="match status" value="1"/>
</dbReference>
<comment type="catalytic activity">
    <reaction evidence="8 9">
        <text>tRNA(Arg) + L-arginine + ATP = L-arginyl-tRNA(Arg) + AMP + diphosphate</text>
        <dbReference type="Rhea" id="RHEA:20301"/>
        <dbReference type="Rhea" id="RHEA-COMP:9658"/>
        <dbReference type="Rhea" id="RHEA-COMP:9673"/>
        <dbReference type="ChEBI" id="CHEBI:30616"/>
        <dbReference type="ChEBI" id="CHEBI:32682"/>
        <dbReference type="ChEBI" id="CHEBI:33019"/>
        <dbReference type="ChEBI" id="CHEBI:78442"/>
        <dbReference type="ChEBI" id="CHEBI:78513"/>
        <dbReference type="ChEBI" id="CHEBI:456215"/>
        <dbReference type="EC" id="6.1.1.19"/>
    </reaction>
</comment>
<dbReference type="FunFam" id="3.40.50.620:FF:000116">
    <property type="entry name" value="Arginine--tRNA ligase"/>
    <property type="match status" value="1"/>
</dbReference>
<dbReference type="PANTHER" id="PTHR11956">
    <property type="entry name" value="ARGINYL-TRNA SYNTHETASE"/>
    <property type="match status" value="1"/>
</dbReference>
<dbReference type="InterPro" id="IPR001412">
    <property type="entry name" value="aa-tRNA-synth_I_CS"/>
</dbReference>
<evidence type="ECO:0000256" key="4">
    <source>
        <dbReference type="ARBA" id="ARBA00022741"/>
    </source>
</evidence>
<comment type="caution">
    <text evidence="13">The sequence shown here is derived from an EMBL/GenBank/DDBJ whole genome shotgun (WGS) entry which is preliminary data.</text>
</comment>
<evidence type="ECO:0000313" key="13">
    <source>
        <dbReference type="EMBL" id="NYD47065.1"/>
    </source>
</evidence>
<dbReference type="NCBIfam" id="TIGR00456">
    <property type="entry name" value="argS"/>
    <property type="match status" value="1"/>
</dbReference>